<protein>
    <submittedName>
        <fullName evidence="2">Uncharacterized protein</fullName>
    </submittedName>
</protein>
<reference evidence="2 3" key="1">
    <citation type="journal article" date="2019" name="New Phytol.">
        <title>Comparative genomics reveals unique wood-decay strategies and fruiting body development in the Schizophyllaceae.</title>
        <authorList>
            <person name="Almasi E."/>
            <person name="Sahu N."/>
            <person name="Krizsan K."/>
            <person name="Balint B."/>
            <person name="Kovacs G.M."/>
            <person name="Kiss B."/>
            <person name="Cseklye J."/>
            <person name="Drula E."/>
            <person name="Henrissat B."/>
            <person name="Nagy I."/>
            <person name="Chovatia M."/>
            <person name="Adam C."/>
            <person name="LaButti K."/>
            <person name="Lipzen A."/>
            <person name="Riley R."/>
            <person name="Grigoriev I.V."/>
            <person name="Nagy L.G."/>
        </authorList>
    </citation>
    <scope>NUCLEOTIDE SEQUENCE [LARGE SCALE GENOMIC DNA]</scope>
    <source>
        <strain evidence="2 3">NL-1724</strain>
    </source>
</reference>
<dbReference type="Proteomes" id="UP000320762">
    <property type="component" value="Unassembled WGS sequence"/>
</dbReference>
<accession>A0A550CVW9</accession>
<comment type="caution">
    <text evidence="2">The sequence shown here is derived from an EMBL/GenBank/DDBJ whole genome shotgun (WGS) entry which is preliminary data.</text>
</comment>
<dbReference type="EMBL" id="VDMD01000001">
    <property type="protein sequence ID" value="TRM68931.1"/>
    <property type="molecule type" value="Genomic_DNA"/>
</dbReference>
<gene>
    <name evidence="2" type="ORF">BD626DRAFT_420802</name>
</gene>
<sequence length="326" mass="37329">MPKADSTRVARQARQQAQQPERAQPARRAANPMGKVTTVPKPNPRQAQSRRQKKQLMNMEEMWTSYVPPDHEYRFEDLNTPEFQAATKRLGQAWAGTLPPDVAPPTYSSVYSYHPDHRRIPVGTAIPPGQPSTSFNHSLQHMLWSEEMVNHALKAEFGDVERGHEFMRVMTESSDHIGGTPDPNDPSIRDIPIPGQTYHMRLWTGYMDRSQMVCWMLIDDKTGQPRDRPAKLKIYDVSEMLPMALCSIEDGWRLDKRKGRKNPGETFCASDGSEIEFVVNKVPVLRIKLPERPCPPAIRKYREHRILPLKADRVGYDAEELEPNLD</sequence>
<dbReference type="AlphaFoldDB" id="A0A550CVW9"/>
<dbReference type="OrthoDB" id="2628807at2759"/>
<name>A0A550CVW9_9AGAR</name>
<organism evidence="2 3">
    <name type="scientific">Schizophyllum amplum</name>
    <dbReference type="NCBI Taxonomy" id="97359"/>
    <lineage>
        <taxon>Eukaryota</taxon>
        <taxon>Fungi</taxon>
        <taxon>Dikarya</taxon>
        <taxon>Basidiomycota</taxon>
        <taxon>Agaricomycotina</taxon>
        <taxon>Agaricomycetes</taxon>
        <taxon>Agaricomycetidae</taxon>
        <taxon>Agaricales</taxon>
        <taxon>Schizophyllaceae</taxon>
        <taxon>Schizophyllum</taxon>
    </lineage>
</organism>
<evidence type="ECO:0000313" key="3">
    <source>
        <dbReference type="Proteomes" id="UP000320762"/>
    </source>
</evidence>
<evidence type="ECO:0000256" key="1">
    <source>
        <dbReference type="SAM" id="MobiDB-lite"/>
    </source>
</evidence>
<proteinExistence type="predicted"/>
<evidence type="ECO:0000313" key="2">
    <source>
        <dbReference type="EMBL" id="TRM68931.1"/>
    </source>
</evidence>
<keyword evidence="3" id="KW-1185">Reference proteome</keyword>
<feature type="region of interest" description="Disordered" evidence="1">
    <location>
        <begin position="1"/>
        <end position="55"/>
    </location>
</feature>
<feature type="compositionally biased region" description="Low complexity" evidence="1">
    <location>
        <begin position="9"/>
        <end position="30"/>
    </location>
</feature>